<dbReference type="Pfam" id="PF13186">
    <property type="entry name" value="SPASM"/>
    <property type="match status" value="1"/>
</dbReference>
<dbReference type="InterPro" id="IPR013785">
    <property type="entry name" value="Aldolase_TIM"/>
</dbReference>
<reference evidence="8 9" key="1">
    <citation type="submission" date="2019-10" db="EMBL/GenBank/DDBJ databases">
        <title>Description of Paenibacillus terricola sp. nov.</title>
        <authorList>
            <person name="Carlier A."/>
            <person name="Qi S."/>
        </authorList>
    </citation>
    <scope>NUCLEOTIDE SEQUENCE [LARGE SCALE GENOMIC DNA]</scope>
    <source>
        <strain evidence="8 9">LMG 31459</strain>
    </source>
</reference>
<dbReference type="EMBL" id="WHOB01000094">
    <property type="protein sequence ID" value="NOU83701.1"/>
    <property type="molecule type" value="Genomic_DNA"/>
</dbReference>
<dbReference type="CDD" id="cd01335">
    <property type="entry name" value="Radical_SAM"/>
    <property type="match status" value="1"/>
</dbReference>
<evidence type="ECO:0000256" key="2">
    <source>
        <dbReference type="ARBA" id="ARBA00022485"/>
    </source>
</evidence>
<evidence type="ECO:0000313" key="8">
    <source>
        <dbReference type="EMBL" id="NOU83701.1"/>
    </source>
</evidence>
<dbReference type="Pfam" id="PF04055">
    <property type="entry name" value="Radical_SAM"/>
    <property type="match status" value="1"/>
</dbReference>
<dbReference type="SFLD" id="SFLDG01384">
    <property type="entry name" value="thioether_bond_formation_requi"/>
    <property type="match status" value="1"/>
</dbReference>
<dbReference type="PROSITE" id="PS51918">
    <property type="entry name" value="RADICAL_SAM"/>
    <property type="match status" value="1"/>
</dbReference>
<dbReference type="InterPro" id="IPR007197">
    <property type="entry name" value="rSAM"/>
</dbReference>
<dbReference type="SFLD" id="SFLDG01386">
    <property type="entry name" value="main_SPASM_domain-containing"/>
    <property type="match status" value="1"/>
</dbReference>
<feature type="domain" description="Radical SAM core" evidence="7">
    <location>
        <begin position="81"/>
        <end position="323"/>
    </location>
</feature>
<sequence>MEENMKAHIIEGANTNVLYFPNSYKFFKIDDLTKNIICDIHEEMNKSEIIEKYNIGEEDYYDLHQIVNDTTSSLTELQAGPKGLYKLVLNITNECNLNCVYCYANGGTYQSDKGVMQREVLEQALSIFFNRYNNIGVIQLFGGEPTLNLNAIAYVGAYIEQKLQNKEIDYKPVLCLTTNGMCSSEKFIDLVNRYDIKLTVSIDGPRSVTNQTRLANTGAGVADILEDNIQKLRARTGQPQSAEVTFTQLHVEQDIEVREVVNYLGTRFGITDVHVSPVSAEEGAAYKLKNRDSFLKAIPEVIRNKEDGYMLVNRIIDNLRTKRMDRHICNAGTSIYSVSSSGDIYPCFMLTDVWEHRLGNVNSVDEEFWSELESPANPFRRFDKLKNEQCKDCFNNTMCNGCMGINHFGTGDIFKSPEEECSFLKGLTEQVLLALCEEDK</sequence>
<dbReference type="InterPro" id="IPR058240">
    <property type="entry name" value="rSAM_sf"/>
</dbReference>
<organism evidence="8 9">
    <name type="scientific">Paenibacillus phytohabitans</name>
    <dbReference type="NCBI Taxonomy" id="2654978"/>
    <lineage>
        <taxon>Bacteria</taxon>
        <taxon>Bacillati</taxon>
        <taxon>Bacillota</taxon>
        <taxon>Bacilli</taxon>
        <taxon>Bacillales</taxon>
        <taxon>Paenibacillaceae</taxon>
        <taxon>Paenibacillus</taxon>
    </lineage>
</organism>
<accession>A0ABX1YUZ7</accession>
<evidence type="ECO:0000256" key="4">
    <source>
        <dbReference type="ARBA" id="ARBA00022723"/>
    </source>
</evidence>
<keyword evidence="2" id="KW-0004">4Fe-4S</keyword>
<dbReference type="InterPro" id="IPR023885">
    <property type="entry name" value="4Fe4S-binding_SPASM_dom"/>
</dbReference>
<keyword evidence="4" id="KW-0479">Metal-binding</keyword>
<keyword evidence="5" id="KW-0408">Iron</keyword>
<dbReference type="PANTHER" id="PTHR43273">
    <property type="entry name" value="ANAEROBIC SULFATASE-MATURATING ENZYME HOMOLOG ASLB-RELATED"/>
    <property type="match status" value="1"/>
</dbReference>
<evidence type="ECO:0000256" key="5">
    <source>
        <dbReference type="ARBA" id="ARBA00023004"/>
    </source>
</evidence>
<dbReference type="SFLD" id="SFLDS00029">
    <property type="entry name" value="Radical_SAM"/>
    <property type="match status" value="1"/>
</dbReference>
<proteinExistence type="predicted"/>
<protein>
    <submittedName>
        <fullName evidence="8">Radical SAM protein</fullName>
    </submittedName>
</protein>
<evidence type="ECO:0000256" key="6">
    <source>
        <dbReference type="ARBA" id="ARBA00023014"/>
    </source>
</evidence>
<evidence type="ECO:0000256" key="1">
    <source>
        <dbReference type="ARBA" id="ARBA00001966"/>
    </source>
</evidence>
<dbReference type="Proteomes" id="UP000596857">
    <property type="component" value="Unassembled WGS sequence"/>
</dbReference>
<gene>
    <name evidence="8" type="ORF">GC101_33100</name>
</gene>
<dbReference type="InterPro" id="IPR023867">
    <property type="entry name" value="Sulphatase_maturase_rSAM"/>
</dbReference>
<evidence type="ECO:0000256" key="3">
    <source>
        <dbReference type="ARBA" id="ARBA00022691"/>
    </source>
</evidence>
<keyword evidence="6" id="KW-0411">Iron-sulfur</keyword>
<name>A0ABX1YUZ7_9BACL</name>
<dbReference type="PANTHER" id="PTHR43273:SF8">
    <property type="entry name" value="RADICAL SAM DOMAIN PROTEIN"/>
    <property type="match status" value="1"/>
</dbReference>
<evidence type="ECO:0000313" key="9">
    <source>
        <dbReference type="Proteomes" id="UP000596857"/>
    </source>
</evidence>
<dbReference type="NCBIfam" id="TIGR04085">
    <property type="entry name" value="rSAM_more_4Fe4S"/>
    <property type="match status" value="1"/>
</dbReference>
<dbReference type="Gene3D" id="3.20.20.70">
    <property type="entry name" value="Aldolase class I"/>
    <property type="match status" value="1"/>
</dbReference>
<dbReference type="SUPFAM" id="SSF102114">
    <property type="entry name" value="Radical SAM enzymes"/>
    <property type="match status" value="1"/>
</dbReference>
<evidence type="ECO:0000259" key="7">
    <source>
        <dbReference type="PROSITE" id="PS51918"/>
    </source>
</evidence>
<dbReference type="InterPro" id="IPR000385">
    <property type="entry name" value="MoaA_NifB_PqqE_Fe-S-bd_CS"/>
</dbReference>
<dbReference type="PROSITE" id="PS01305">
    <property type="entry name" value="MOAA_NIFB_PQQE"/>
    <property type="match status" value="1"/>
</dbReference>
<comment type="cofactor">
    <cofactor evidence="1">
        <name>[4Fe-4S] cluster</name>
        <dbReference type="ChEBI" id="CHEBI:49883"/>
    </cofactor>
</comment>
<keyword evidence="9" id="KW-1185">Reference proteome</keyword>
<dbReference type="SFLD" id="SFLDG01067">
    <property type="entry name" value="SPASM/twitch_domain_containing"/>
    <property type="match status" value="1"/>
</dbReference>
<comment type="caution">
    <text evidence="8">The sequence shown here is derived from an EMBL/GenBank/DDBJ whole genome shotgun (WGS) entry which is preliminary data.</text>
</comment>
<keyword evidence="3" id="KW-0949">S-adenosyl-L-methionine</keyword>